<feature type="transmembrane region" description="Helical" evidence="1">
    <location>
        <begin position="221"/>
        <end position="243"/>
    </location>
</feature>
<dbReference type="Proteomes" id="UP001201812">
    <property type="component" value="Unassembled WGS sequence"/>
</dbReference>
<keyword evidence="1" id="KW-0472">Membrane</keyword>
<dbReference type="AlphaFoldDB" id="A0AAD4R5N5"/>
<protein>
    <submittedName>
        <fullName evidence="2">Serpentine type 7TM GPCR chemoreceptor srbc domain-containing protein</fullName>
    </submittedName>
</protein>
<dbReference type="Pfam" id="PF10316">
    <property type="entry name" value="7TM_GPCR_Srbc"/>
    <property type="match status" value="1"/>
</dbReference>
<dbReference type="InterPro" id="IPR019420">
    <property type="entry name" value="7TM_GPCR_serpentine_rcpt_Srbc"/>
</dbReference>
<feature type="transmembrane region" description="Helical" evidence="1">
    <location>
        <begin position="82"/>
        <end position="103"/>
    </location>
</feature>
<gene>
    <name evidence="2" type="ORF">DdX_10230</name>
</gene>
<evidence type="ECO:0000313" key="3">
    <source>
        <dbReference type="Proteomes" id="UP001201812"/>
    </source>
</evidence>
<keyword evidence="1" id="KW-0812">Transmembrane</keyword>
<name>A0AAD4R5N5_9BILA</name>
<proteinExistence type="predicted"/>
<keyword evidence="1" id="KW-1133">Transmembrane helix</keyword>
<evidence type="ECO:0000313" key="2">
    <source>
        <dbReference type="EMBL" id="KAI1711352.1"/>
    </source>
</evidence>
<keyword evidence="3" id="KW-1185">Reference proteome</keyword>
<feature type="transmembrane region" description="Helical" evidence="1">
    <location>
        <begin position="124"/>
        <end position="144"/>
    </location>
</feature>
<comment type="caution">
    <text evidence="2">The sequence shown here is derived from an EMBL/GenBank/DDBJ whole genome shotgun (WGS) entry which is preliminary data.</text>
</comment>
<dbReference type="EMBL" id="JAKKPZ010000022">
    <property type="protein sequence ID" value="KAI1711352.1"/>
    <property type="molecule type" value="Genomic_DNA"/>
</dbReference>
<accession>A0AAD4R5N5</accession>
<feature type="transmembrane region" description="Helical" evidence="1">
    <location>
        <begin position="6"/>
        <end position="23"/>
    </location>
</feature>
<feature type="transmembrane region" description="Helical" evidence="1">
    <location>
        <begin position="177"/>
        <end position="197"/>
    </location>
</feature>
<evidence type="ECO:0000256" key="1">
    <source>
        <dbReference type="SAM" id="Phobius"/>
    </source>
</evidence>
<reference evidence="2" key="1">
    <citation type="submission" date="2022-01" db="EMBL/GenBank/DDBJ databases">
        <title>Genome Sequence Resource for Two Populations of Ditylenchus destructor, the Migratory Endoparasitic Phytonematode.</title>
        <authorList>
            <person name="Zhang H."/>
            <person name="Lin R."/>
            <person name="Xie B."/>
        </authorList>
    </citation>
    <scope>NUCLEOTIDE SEQUENCE</scope>
    <source>
        <strain evidence="2">BazhouSP</strain>
    </source>
</reference>
<organism evidence="2 3">
    <name type="scientific">Ditylenchus destructor</name>
    <dbReference type="NCBI Taxonomy" id="166010"/>
    <lineage>
        <taxon>Eukaryota</taxon>
        <taxon>Metazoa</taxon>
        <taxon>Ecdysozoa</taxon>
        <taxon>Nematoda</taxon>
        <taxon>Chromadorea</taxon>
        <taxon>Rhabditida</taxon>
        <taxon>Tylenchina</taxon>
        <taxon>Tylenchomorpha</taxon>
        <taxon>Sphaerularioidea</taxon>
        <taxon>Anguinidae</taxon>
        <taxon>Anguininae</taxon>
        <taxon>Ditylenchus</taxon>
    </lineage>
</organism>
<sequence length="359" mass="40009">MSIILVEYIYIFLCCLFSVIITANAMRMLKRLKVQQNFDASPCLIVYLGALILSCATLGAHSVVVIVMIASGNTETLDTKEIFWTGLFSGSLIPAAPIGVFFLTLDRLFIITLPAIYTKKMTKISIALSSLFTICALFTMNLTINVIERPTAQVSGCYSFGCITSEGSRFIYAVDRLGVALPNFTSGVIFVVVLFTFRRKLQASSGSYVANNHSKRTGDRLALYVVLFEVFLDLLPNMINFFLTTLYGINISRYVGAFRSVTYCTNAFCCVLTHTRVLRRIFGASKELRRLPRQTQLAPGGHSGSVTRPRQAHADQSQIISRLFAKRMVSVQVKSYFIDRFALIRGKKKTSVIQVRSNN</sequence>
<feature type="transmembrane region" description="Helical" evidence="1">
    <location>
        <begin position="44"/>
        <end position="70"/>
    </location>
</feature>